<dbReference type="Pfam" id="PF17171">
    <property type="entry name" value="GST_C_6"/>
    <property type="match status" value="1"/>
</dbReference>
<dbReference type="GO" id="GO:0005737">
    <property type="term" value="C:cytoplasm"/>
    <property type="evidence" value="ECO:0007669"/>
    <property type="project" value="TreeGrafter"/>
</dbReference>
<proteinExistence type="predicted"/>
<feature type="domain" description="Metaxin glutathione S-transferase" evidence="2">
    <location>
        <begin position="248"/>
        <end position="311"/>
    </location>
</feature>
<keyword evidence="4" id="KW-1185">Reference proteome</keyword>
<dbReference type="InterPro" id="IPR050931">
    <property type="entry name" value="Mito_Protein_Transport_Metaxin"/>
</dbReference>
<dbReference type="Proteomes" id="UP000887565">
    <property type="component" value="Unplaced"/>
</dbReference>
<keyword evidence="1" id="KW-0812">Transmembrane</keyword>
<organism evidence="4 5">
    <name type="scientific">Romanomermis culicivorax</name>
    <name type="common">Nematode worm</name>
    <dbReference type="NCBI Taxonomy" id="13658"/>
    <lineage>
        <taxon>Eukaryota</taxon>
        <taxon>Metazoa</taxon>
        <taxon>Ecdysozoa</taxon>
        <taxon>Nematoda</taxon>
        <taxon>Enoplea</taxon>
        <taxon>Dorylaimia</taxon>
        <taxon>Mermithida</taxon>
        <taxon>Mermithoidea</taxon>
        <taxon>Mermithidae</taxon>
        <taxon>Romanomermis</taxon>
    </lineage>
</organism>
<dbReference type="InterPro" id="IPR033468">
    <property type="entry name" value="Metaxin_GST"/>
</dbReference>
<dbReference type="WBParaSite" id="nRc.2.0.1.t32646-RA">
    <property type="protein sequence ID" value="nRc.2.0.1.t32646-RA"/>
    <property type="gene ID" value="nRc.2.0.1.g32646"/>
</dbReference>
<dbReference type="PANTHER" id="PTHR12289">
    <property type="entry name" value="METAXIN RELATED"/>
    <property type="match status" value="1"/>
</dbReference>
<keyword evidence="1" id="KW-0472">Membrane</keyword>
<keyword evidence="1" id="KW-1133">Transmembrane helix</keyword>
<dbReference type="InterPro" id="IPR012336">
    <property type="entry name" value="Thioredoxin-like_fold"/>
</dbReference>
<dbReference type="InterPro" id="IPR036282">
    <property type="entry name" value="Glutathione-S-Trfase_C_sf"/>
</dbReference>
<dbReference type="Pfam" id="PF17172">
    <property type="entry name" value="GST_N_4"/>
    <property type="match status" value="1"/>
</dbReference>
<dbReference type="CDD" id="cd03193">
    <property type="entry name" value="GST_C_Metaxin"/>
    <property type="match status" value="1"/>
</dbReference>
<dbReference type="PANTHER" id="PTHR12289:SF41">
    <property type="entry name" value="FAILED AXON CONNECTIONS-RELATED"/>
    <property type="match status" value="1"/>
</dbReference>
<reference evidence="5" key="1">
    <citation type="submission" date="2022-11" db="UniProtKB">
        <authorList>
            <consortium name="WormBaseParasite"/>
        </authorList>
    </citation>
    <scope>IDENTIFICATION</scope>
</reference>
<feature type="domain" description="Thioredoxin-like fold" evidence="3">
    <location>
        <begin position="76"/>
        <end position="158"/>
    </location>
</feature>
<protein>
    <submittedName>
        <fullName evidence="5">Uncharacterized protein</fullName>
    </submittedName>
</protein>
<sequence length="333" mass="37610">MATPTTAHPVASTPNVPSDVSPLMKVLAVGGALLGGPAVAYYFLKPKSPYKRDFEKEKVYVYQYPRTPVIPSLSARCLTLETYLRMMKIKYENCVKNPWLRSSKEDCPPFVELNGQEISDSKTILKKLAEKLKIDEQSATADLKVKEVEIEKCLQDLIWCSHHFRYKGKNCRDLFSEQIGGKLAASIPIVPHCRRIMVQMMFDGDPAYRFGCRNSIAAKVENHMKEKIGQYFKTMNLLATDANVLSLAKKHLLSLSDVLGSKKWFLAETVTSIDAKVFGVIGQIIYVPLGNPLEKMIFVECSNLVAFCENIRLTFWPDWAEILQTGKMDTKML</sequence>
<evidence type="ECO:0000259" key="3">
    <source>
        <dbReference type="Pfam" id="PF17172"/>
    </source>
</evidence>
<dbReference type="OMA" id="VAFCENI"/>
<dbReference type="Gene3D" id="1.20.1050.10">
    <property type="match status" value="1"/>
</dbReference>
<accession>A0A915K2U5</accession>
<evidence type="ECO:0000313" key="5">
    <source>
        <dbReference type="WBParaSite" id="nRc.2.0.1.t32646-RA"/>
    </source>
</evidence>
<name>A0A915K2U5_ROMCU</name>
<dbReference type="SUPFAM" id="SSF47616">
    <property type="entry name" value="GST C-terminal domain-like"/>
    <property type="match status" value="1"/>
</dbReference>
<feature type="transmembrane region" description="Helical" evidence="1">
    <location>
        <begin position="23"/>
        <end position="44"/>
    </location>
</feature>
<dbReference type="AlphaFoldDB" id="A0A915K2U5"/>
<evidence type="ECO:0000313" key="4">
    <source>
        <dbReference type="Proteomes" id="UP000887565"/>
    </source>
</evidence>
<evidence type="ECO:0000259" key="2">
    <source>
        <dbReference type="Pfam" id="PF17171"/>
    </source>
</evidence>
<evidence type="ECO:0000256" key="1">
    <source>
        <dbReference type="SAM" id="Phobius"/>
    </source>
</evidence>